<organism evidence="2 3">
    <name type="scientific">Tanacetum coccineum</name>
    <dbReference type="NCBI Taxonomy" id="301880"/>
    <lineage>
        <taxon>Eukaryota</taxon>
        <taxon>Viridiplantae</taxon>
        <taxon>Streptophyta</taxon>
        <taxon>Embryophyta</taxon>
        <taxon>Tracheophyta</taxon>
        <taxon>Spermatophyta</taxon>
        <taxon>Magnoliopsida</taxon>
        <taxon>eudicotyledons</taxon>
        <taxon>Gunneridae</taxon>
        <taxon>Pentapetalae</taxon>
        <taxon>asterids</taxon>
        <taxon>campanulids</taxon>
        <taxon>Asterales</taxon>
        <taxon>Asteraceae</taxon>
        <taxon>Asteroideae</taxon>
        <taxon>Anthemideae</taxon>
        <taxon>Anthemidinae</taxon>
        <taxon>Tanacetum</taxon>
    </lineage>
</organism>
<evidence type="ECO:0000313" key="2">
    <source>
        <dbReference type="EMBL" id="GJS71996.1"/>
    </source>
</evidence>
<reference evidence="2" key="1">
    <citation type="journal article" date="2022" name="Int. J. Mol. Sci.">
        <title>Draft Genome of Tanacetum Coccineum: Genomic Comparison of Closely Related Tanacetum-Family Plants.</title>
        <authorList>
            <person name="Yamashiro T."/>
            <person name="Shiraishi A."/>
            <person name="Nakayama K."/>
            <person name="Satake H."/>
        </authorList>
    </citation>
    <scope>NUCLEOTIDE SEQUENCE</scope>
</reference>
<protein>
    <submittedName>
        <fullName evidence="2">Uncharacterized protein</fullName>
    </submittedName>
</protein>
<feature type="compositionally biased region" description="Basic and acidic residues" evidence="1">
    <location>
        <begin position="266"/>
        <end position="277"/>
    </location>
</feature>
<proteinExistence type="predicted"/>
<keyword evidence="3" id="KW-1185">Reference proteome</keyword>
<feature type="compositionally biased region" description="Basic and acidic residues" evidence="1">
    <location>
        <begin position="289"/>
        <end position="310"/>
    </location>
</feature>
<evidence type="ECO:0000313" key="3">
    <source>
        <dbReference type="Proteomes" id="UP001151760"/>
    </source>
</evidence>
<accession>A0ABQ4Y330</accession>
<sequence length="429" mass="48346">MPTTHVAEEAAPMPYDSPLPRVHSLGSDEGSLTLNELTVLCTSLSKKVEILESDLNQTKQTYGAAYTKLIMKGRKIAQINKDEGITLVQMGAQTQGRSDEDLMYETGVYDYPEGFTGPSISITTAEPVTTAGEGVSTAKATPEGVSTARTIPEEVSTAEPNIDVTLVDLLKSGKKKSPKPKARDMIKADEQLAARFQAEEQELYSIKEKSRLLVEMIAERKRFFAAQRAAEQRSKHNQLKEKSYEEIQKLFDKTYKQVNSFVPMASDDKEKGNEKKTGGSRKKTLAKKRAGEKQSEKSSKRQKMEDDVEKEELRTHLDIIPGDGVAVSVESLATKYPIVDWKTHVLLEDKMYYEIIKANESWLKKGMRLQAQKDITDYFEEISLLCLNQKTYTLTQEMLSRMLSGKLEVDNESKMAFELLRFTRSQIEK</sequence>
<dbReference type="EMBL" id="BQNB010010047">
    <property type="protein sequence ID" value="GJS71996.1"/>
    <property type="molecule type" value="Genomic_DNA"/>
</dbReference>
<evidence type="ECO:0000256" key="1">
    <source>
        <dbReference type="SAM" id="MobiDB-lite"/>
    </source>
</evidence>
<name>A0ABQ4Y330_9ASTR</name>
<reference evidence="2" key="2">
    <citation type="submission" date="2022-01" db="EMBL/GenBank/DDBJ databases">
        <authorList>
            <person name="Yamashiro T."/>
            <person name="Shiraishi A."/>
            <person name="Satake H."/>
            <person name="Nakayama K."/>
        </authorList>
    </citation>
    <scope>NUCLEOTIDE SEQUENCE</scope>
</reference>
<comment type="caution">
    <text evidence="2">The sequence shown here is derived from an EMBL/GenBank/DDBJ whole genome shotgun (WGS) entry which is preliminary data.</text>
</comment>
<feature type="region of interest" description="Disordered" evidence="1">
    <location>
        <begin position="1"/>
        <end position="20"/>
    </location>
</feature>
<dbReference type="Proteomes" id="UP001151760">
    <property type="component" value="Unassembled WGS sequence"/>
</dbReference>
<feature type="region of interest" description="Disordered" evidence="1">
    <location>
        <begin position="263"/>
        <end position="310"/>
    </location>
</feature>
<feature type="compositionally biased region" description="Basic residues" evidence="1">
    <location>
        <begin position="278"/>
        <end position="288"/>
    </location>
</feature>
<gene>
    <name evidence="2" type="ORF">Tco_0704837</name>
</gene>